<dbReference type="OMA" id="MEKKFIT"/>
<organism evidence="2">
    <name type="scientific">Culicoides sonorensis</name>
    <name type="common">Biting midge</name>
    <dbReference type="NCBI Taxonomy" id="179676"/>
    <lineage>
        <taxon>Eukaryota</taxon>
        <taxon>Metazoa</taxon>
        <taxon>Ecdysozoa</taxon>
        <taxon>Arthropoda</taxon>
        <taxon>Hexapoda</taxon>
        <taxon>Insecta</taxon>
        <taxon>Pterygota</taxon>
        <taxon>Neoptera</taxon>
        <taxon>Endopterygota</taxon>
        <taxon>Diptera</taxon>
        <taxon>Nematocera</taxon>
        <taxon>Chironomoidea</taxon>
        <taxon>Ceratopogonidae</taxon>
        <taxon>Ceratopogoninae</taxon>
        <taxon>Culicoides</taxon>
        <taxon>Monoculicoides</taxon>
    </lineage>
</organism>
<sequence>MFAFPQQISLVFLSSFILTQGQLTVEPVSETRTVCKITSGDVEATAEATISRNIEGVCTNDDMMNRFYELELRLVQELYSIRHMIAQALHQDPNFYVPLPSYLYPVKPTPRPIKLIPTTPAPVYITPLPEVGMGAINDVSKIDNDAILFPKEESEEDDDDETHSGLKKIPQVIQLKQLKPPRKSNTLIRSRDSEIHSFNNTMLKAGDAKIFTYFWRLENFTSRLLEGEHTLNSPIFTISDLNLRIVATINYMGRDFLNLRIEQVSDEIVKSHKKSVVSLETGKLFQKIEVKKQFKHKIIIIDQGTPATDLISQDFMDTTSGFQIPTNTITGTRYVKNDTVLIRVVIYI</sequence>
<dbReference type="Gene3D" id="2.60.210.10">
    <property type="entry name" value="Apoptosis, Tumor Necrosis Factor Receptor Associated Protein 2, Chain A"/>
    <property type="match status" value="1"/>
</dbReference>
<evidence type="ECO:0000313" key="2">
    <source>
        <dbReference type="EMBL" id="SSX02591.1"/>
    </source>
</evidence>
<reference evidence="3" key="2">
    <citation type="submission" date="2018-07" db="EMBL/GenBank/DDBJ databases">
        <authorList>
            <person name="Quirk P.G."/>
            <person name="Krulwich T.A."/>
        </authorList>
    </citation>
    <scope>NUCLEOTIDE SEQUENCE</scope>
</reference>
<dbReference type="EMBL" id="UFQS01000299">
    <property type="protein sequence ID" value="SSX02591.1"/>
    <property type="molecule type" value="Genomic_DNA"/>
</dbReference>
<proteinExistence type="predicted"/>
<feature type="signal peptide" evidence="1">
    <location>
        <begin position="1"/>
        <end position="21"/>
    </location>
</feature>
<keyword evidence="1" id="KW-0732">Signal</keyword>
<dbReference type="EMBL" id="UFQT01000299">
    <property type="protein sequence ID" value="SSX22965.1"/>
    <property type="molecule type" value="Genomic_DNA"/>
</dbReference>
<accession>A0A336KDI4</accession>
<evidence type="ECO:0000256" key="1">
    <source>
        <dbReference type="SAM" id="SignalP"/>
    </source>
</evidence>
<dbReference type="InterPro" id="IPR008974">
    <property type="entry name" value="TRAF-like"/>
</dbReference>
<reference evidence="2" key="1">
    <citation type="submission" date="2018-04" db="EMBL/GenBank/DDBJ databases">
        <authorList>
            <person name="Go L.Y."/>
            <person name="Mitchell J.A."/>
        </authorList>
    </citation>
    <scope>NUCLEOTIDE SEQUENCE</scope>
    <source>
        <tissue evidence="2">Whole organism</tissue>
    </source>
</reference>
<evidence type="ECO:0000313" key="3">
    <source>
        <dbReference type="EMBL" id="SSX22965.1"/>
    </source>
</evidence>
<dbReference type="AlphaFoldDB" id="A0A336KDI4"/>
<protein>
    <submittedName>
        <fullName evidence="2">CSON007922 protein</fullName>
    </submittedName>
</protein>
<feature type="chain" id="PRO_5036062031" evidence="1">
    <location>
        <begin position="22"/>
        <end position="348"/>
    </location>
</feature>
<gene>
    <name evidence="2" type="primary">CSON007922</name>
</gene>
<dbReference type="SUPFAM" id="SSF49599">
    <property type="entry name" value="TRAF domain-like"/>
    <property type="match status" value="1"/>
</dbReference>
<name>A0A336KDI4_CULSO</name>
<dbReference type="VEuPathDB" id="VectorBase:CSON007922"/>